<gene>
    <name evidence="2" type="ORF">VNO77_23366</name>
</gene>
<evidence type="ECO:0000313" key="2">
    <source>
        <dbReference type="EMBL" id="KAK7329215.1"/>
    </source>
</evidence>
<comment type="caution">
    <text evidence="2">The sequence shown here is derived from an EMBL/GenBank/DDBJ whole genome shotgun (WGS) entry which is preliminary data.</text>
</comment>
<sequence length="180" mass="20567">MHRFGWSFPKMQHEEGTMRGTKGVHHPRSMGLHGNNDSRQPGVWHHEDAEFLTCSDQIRPLNHRHESSEHAGLSQTFEMKKPYAAGEIQSQIKQYHNARMVSVFNFSCFGIMKSHSRYDNLVEGPSWLDVVQLKNEVQEEVSPRCMGRYKGVPNMHGLLSMVGEMSNTPSSDVRVLYATL</sequence>
<evidence type="ECO:0000256" key="1">
    <source>
        <dbReference type="SAM" id="MobiDB-lite"/>
    </source>
</evidence>
<keyword evidence="3" id="KW-1185">Reference proteome</keyword>
<dbReference type="Proteomes" id="UP001367508">
    <property type="component" value="Unassembled WGS sequence"/>
</dbReference>
<dbReference type="EMBL" id="JAYMYQ010000005">
    <property type="protein sequence ID" value="KAK7329215.1"/>
    <property type="molecule type" value="Genomic_DNA"/>
</dbReference>
<evidence type="ECO:0000313" key="3">
    <source>
        <dbReference type="Proteomes" id="UP001367508"/>
    </source>
</evidence>
<name>A0AAN9L4A9_CANGL</name>
<feature type="region of interest" description="Disordered" evidence="1">
    <location>
        <begin position="1"/>
        <end position="26"/>
    </location>
</feature>
<reference evidence="2 3" key="1">
    <citation type="submission" date="2024-01" db="EMBL/GenBank/DDBJ databases">
        <title>The genomes of 5 underutilized Papilionoideae crops provide insights into root nodulation and disease resistanc.</title>
        <authorList>
            <person name="Jiang F."/>
        </authorList>
    </citation>
    <scope>NUCLEOTIDE SEQUENCE [LARGE SCALE GENOMIC DNA]</scope>
    <source>
        <strain evidence="2">LVBAO_FW01</strain>
        <tissue evidence="2">Leaves</tissue>
    </source>
</reference>
<accession>A0AAN9L4A9</accession>
<organism evidence="2 3">
    <name type="scientific">Canavalia gladiata</name>
    <name type="common">Sword bean</name>
    <name type="synonym">Dolichos gladiatus</name>
    <dbReference type="NCBI Taxonomy" id="3824"/>
    <lineage>
        <taxon>Eukaryota</taxon>
        <taxon>Viridiplantae</taxon>
        <taxon>Streptophyta</taxon>
        <taxon>Embryophyta</taxon>
        <taxon>Tracheophyta</taxon>
        <taxon>Spermatophyta</taxon>
        <taxon>Magnoliopsida</taxon>
        <taxon>eudicotyledons</taxon>
        <taxon>Gunneridae</taxon>
        <taxon>Pentapetalae</taxon>
        <taxon>rosids</taxon>
        <taxon>fabids</taxon>
        <taxon>Fabales</taxon>
        <taxon>Fabaceae</taxon>
        <taxon>Papilionoideae</taxon>
        <taxon>50 kb inversion clade</taxon>
        <taxon>NPAAA clade</taxon>
        <taxon>indigoferoid/millettioid clade</taxon>
        <taxon>Phaseoleae</taxon>
        <taxon>Canavalia</taxon>
    </lineage>
</organism>
<protein>
    <submittedName>
        <fullName evidence="2">Uncharacterized protein</fullName>
    </submittedName>
</protein>
<dbReference type="AlphaFoldDB" id="A0AAN9L4A9"/>
<proteinExistence type="predicted"/>